<keyword evidence="2" id="KW-1133">Transmembrane helix</keyword>
<keyword evidence="4" id="KW-0614">Plasmid</keyword>
<dbReference type="Gene3D" id="3.60.21.10">
    <property type="match status" value="1"/>
</dbReference>
<feature type="transmembrane region" description="Helical" evidence="2">
    <location>
        <begin position="148"/>
        <end position="171"/>
    </location>
</feature>
<feature type="domain" description="Calcineurin-like phosphoesterase" evidence="3">
    <location>
        <begin position="355"/>
        <end position="474"/>
    </location>
</feature>
<dbReference type="InterPro" id="IPR029052">
    <property type="entry name" value="Metallo-depent_PP-like"/>
</dbReference>
<dbReference type="SUPFAM" id="SSF56300">
    <property type="entry name" value="Metallo-dependent phosphatases"/>
    <property type="match status" value="1"/>
</dbReference>
<evidence type="ECO:0000313" key="5">
    <source>
        <dbReference type="Proteomes" id="UP000035651"/>
    </source>
</evidence>
<dbReference type="Proteomes" id="UP000035651">
    <property type="component" value="Plasmid pPF72-1"/>
</dbReference>
<dbReference type="PATRIC" id="fig|656179.3.peg.5223"/>
<geneLocation type="plasmid" evidence="4 5">
    <name>pPF72-1</name>
</geneLocation>
<reference evidence="4" key="1">
    <citation type="submission" date="2016-06" db="EMBL/GenBank/DDBJ databases">
        <title>Complete Genome Sequence of Pandoraea faecigallinarum DSM-23572.</title>
        <authorList>
            <person name="Yong D."/>
            <person name="Ee R."/>
            <person name="Lim Y.-L."/>
            <person name="Yin W.-F."/>
            <person name="Chan K.-G."/>
        </authorList>
    </citation>
    <scope>NUCLEOTIDE SEQUENCE</scope>
    <source>
        <strain evidence="4">DSM 23572</strain>
        <plasmid evidence="4">pPF72-1</plasmid>
    </source>
</reference>
<keyword evidence="2" id="KW-0472">Membrane</keyword>
<keyword evidence="2" id="KW-0812">Transmembrane</keyword>
<dbReference type="KEGG" id="pfg:AB870_24330"/>
<feature type="region of interest" description="Disordered" evidence="1">
    <location>
        <begin position="1"/>
        <end position="24"/>
    </location>
</feature>
<dbReference type="RefSeq" id="WP_047909293.1">
    <property type="nucleotide sequence ID" value="NZ_CP011808.2"/>
</dbReference>
<dbReference type="EMBL" id="CP011808">
    <property type="protein sequence ID" value="AKM33325.1"/>
    <property type="molecule type" value="Genomic_DNA"/>
</dbReference>
<evidence type="ECO:0000256" key="1">
    <source>
        <dbReference type="SAM" id="MobiDB-lite"/>
    </source>
</evidence>
<proteinExistence type="predicted"/>
<dbReference type="GO" id="GO:0016787">
    <property type="term" value="F:hydrolase activity"/>
    <property type="evidence" value="ECO:0007669"/>
    <property type="project" value="InterPro"/>
</dbReference>
<keyword evidence="5" id="KW-1185">Reference proteome</keyword>
<gene>
    <name evidence="4" type="ORF">AB870_24330</name>
</gene>
<dbReference type="Pfam" id="PF00149">
    <property type="entry name" value="Metallophos"/>
    <property type="match status" value="1"/>
</dbReference>
<protein>
    <recommendedName>
        <fullName evidence="3">Calcineurin-like phosphoesterase domain-containing protein</fullName>
    </recommendedName>
</protein>
<dbReference type="CDD" id="cd00838">
    <property type="entry name" value="MPP_superfamily"/>
    <property type="match status" value="1"/>
</dbReference>
<dbReference type="AlphaFoldDB" id="A0A0H3X0B7"/>
<name>A0A0H3X0B7_9BURK</name>
<sequence length="694" mass="75969">MDVEFKLHRAPRLRPQEGENPDESYAKTVDVTSQALNDLKSELPTFVAQLRTALEDVKDDGRSHDLVSLQDCQDKLAKLEAALKDVTPEHPIGNRDAPERAKPTFESLFESLSGAAAALDKVRQEIMDKGKQMEPQAPGWATKLLKKVGAFLGLVVAACVFVGVFVGVSHLAIPLTAAYALAGTAATLIAAAGIASQCSAASRLTDYAARQVEYANRQRAYAEYQMDNAEPLQARDAQLNSLRALMIRAERDLTIANIQGLLTEKARQYFSALLTPCEVDSLGNPLAAGERTGRGPKTVALGDGDGSDFRVLLAAILSGHVSLPAEEQAVLAKCLQAEADCRRTPDGLIAFQKNGDLHAALDRLAHQAVYRDGLDTLIFIGDVCHDRFSTNRDASRVIREALHARGAVFLLGNHDDYRSTAANDSEKTPMFGDFAKNKETAKVWHQHQKDVFVRIYYSPDTGLLGVHHGLRLAPGPTIQTPWGFVKFTDNPEVLVRAIQNNDFLPMPTAARDLTLHQKIQLLMSLSEDDAERLNVDLNDMERTLPACTAAGWDEKAEKEVKEWLEDAERNLLGGWTAVLERYHSDEHKVFQLTNFRPTIAQTRALAKALKNPDRPVTFLKGHHEYQESGDQVISGNARAKAVAFRPVAYAILCGPAPPPGAENPLAKRAGNPWEALPRFPAEKLVRESSGKVAG</sequence>
<dbReference type="OrthoDB" id="8945632at2"/>
<evidence type="ECO:0000313" key="4">
    <source>
        <dbReference type="EMBL" id="AKM33325.1"/>
    </source>
</evidence>
<organism evidence="4 5">
    <name type="scientific">Pandoraea faecigallinarum</name>
    <dbReference type="NCBI Taxonomy" id="656179"/>
    <lineage>
        <taxon>Bacteria</taxon>
        <taxon>Pseudomonadati</taxon>
        <taxon>Pseudomonadota</taxon>
        <taxon>Betaproteobacteria</taxon>
        <taxon>Burkholderiales</taxon>
        <taxon>Burkholderiaceae</taxon>
        <taxon>Pandoraea</taxon>
    </lineage>
</organism>
<evidence type="ECO:0000259" key="3">
    <source>
        <dbReference type="Pfam" id="PF00149"/>
    </source>
</evidence>
<dbReference type="InterPro" id="IPR004843">
    <property type="entry name" value="Calcineurin-like_PHP"/>
</dbReference>
<evidence type="ECO:0000256" key="2">
    <source>
        <dbReference type="SAM" id="Phobius"/>
    </source>
</evidence>
<accession>A0A0H3X0B7</accession>